<dbReference type="GO" id="GO:0046872">
    <property type="term" value="F:metal ion binding"/>
    <property type="evidence" value="ECO:0007669"/>
    <property type="project" value="UniProtKB-UniRule"/>
</dbReference>
<feature type="domain" description="XPG N-terminal" evidence="17">
    <location>
        <begin position="1"/>
        <end position="107"/>
    </location>
</feature>
<dbReference type="EMBL" id="CT868518">
    <property type="protein sequence ID" value="CAK84550.1"/>
    <property type="molecule type" value="Genomic_DNA"/>
</dbReference>
<evidence type="ECO:0000256" key="7">
    <source>
        <dbReference type="ARBA" id="ARBA00022801"/>
    </source>
</evidence>
<comment type="function">
    <text evidence="15">5'-&gt;3' double-stranded DNA exonuclease which may also possess a cryptic 3'-&gt;5' double-stranded DNA exonuclease activity. Functions in DNA mismatch repair.</text>
</comment>
<dbReference type="EC" id="3.1.-.-" evidence="15"/>
<evidence type="ECO:0000256" key="11">
    <source>
        <dbReference type="ARBA" id="ARBA00023125"/>
    </source>
</evidence>
<dbReference type="OMA" id="VTKPKHI"/>
<keyword evidence="4 15" id="KW-0540">Nuclease</keyword>
<dbReference type="InterPro" id="IPR006085">
    <property type="entry name" value="XPG_DNA_repair_N"/>
</dbReference>
<dbReference type="GO" id="GO:0006281">
    <property type="term" value="P:DNA repair"/>
    <property type="evidence" value="ECO:0007669"/>
    <property type="project" value="UniProtKB-UniRule"/>
</dbReference>
<keyword evidence="6 15" id="KW-0227">DNA damage</keyword>
<keyword evidence="8 15" id="KW-0269">Exonuclease</keyword>
<dbReference type="SMART" id="SM00484">
    <property type="entry name" value="XPGI"/>
    <property type="match status" value="1"/>
</dbReference>
<keyword evidence="10 15" id="KW-0267">Excision nuclease</keyword>
<dbReference type="InterPro" id="IPR006086">
    <property type="entry name" value="XPG-I_dom"/>
</dbReference>
<evidence type="ECO:0000256" key="13">
    <source>
        <dbReference type="ARBA" id="ARBA00023204"/>
    </source>
</evidence>
<dbReference type="InterPro" id="IPR008918">
    <property type="entry name" value="HhH2"/>
</dbReference>
<keyword evidence="7 15" id="KW-0378">Hydrolase</keyword>
<dbReference type="SUPFAM" id="SSF47807">
    <property type="entry name" value="5' to 3' exonuclease, C-terminal subdomain"/>
    <property type="match status" value="1"/>
</dbReference>
<keyword evidence="19" id="KW-1185">Reference proteome</keyword>
<dbReference type="STRING" id="5888.A0DND3"/>
<dbReference type="eggNOG" id="KOG2518">
    <property type="taxonomic scope" value="Eukaryota"/>
</dbReference>
<dbReference type="Gene3D" id="1.10.150.20">
    <property type="entry name" value="5' to 3' exonuclease, C-terminal subdomain"/>
    <property type="match status" value="1"/>
</dbReference>
<keyword evidence="15" id="KW-0228">DNA excision</keyword>
<organism evidence="18 19">
    <name type="scientific">Paramecium tetraurelia</name>
    <dbReference type="NCBI Taxonomy" id="5888"/>
    <lineage>
        <taxon>Eukaryota</taxon>
        <taxon>Sar</taxon>
        <taxon>Alveolata</taxon>
        <taxon>Ciliophora</taxon>
        <taxon>Intramacronucleata</taxon>
        <taxon>Oligohymenophorea</taxon>
        <taxon>Peniculida</taxon>
        <taxon>Parameciidae</taxon>
        <taxon>Paramecium</taxon>
    </lineage>
</organism>
<dbReference type="InParanoid" id="A0DND3"/>
<name>A0DND3_PARTE</name>
<dbReference type="InterPro" id="IPR019974">
    <property type="entry name" value="XPG_CS"/>
</dbReference>
<evidence type="ECO:0000256" key="9">
    <source>
        <dbReference type="ARBA" id="ARBA00022842"/>
    </source>
</evidence>
<dbReference type="CDD" id="cd09857">
    <property type="entry name" value="PIN_EXO1"/>
    <property type="match status" value="1"/>
</dbReference>
<dbReference type="RefSeq" id="XP_001451947.1">
    <property type="nucleotide sequence ID" value="XM_001451910.1"/>
</dbReference>
<dbReference type="Pfam" id="PF00752">
    <property type="entry name" value="XPG_N"/>
    <property type="match status" value="1"/>
</dbReference>
<evidence type="ECO:0000256" key="8">
    <source>
        <dbReference type="ARBA" id="ARBA00022839"/>
    </source>
</evidence>
<evidence type="ECO:0000256" key="6">
    <source>
        <dbReference type="ARBA" id="ARBA00022763"/>
    </source>
</evidence>
<dbReference type="InterPro" id="IPR044752">
    <property type="entry name" value="PIN-like_EXO1"/>
</dbReference>
<evidence type="ECO:0000256" key="3">
    <source>
        <dbReference type="ARBA" id="ARBA00022553"/>
    </source>
</evidence>
<evidence type="ECO:0000256" key="15">
    <source>
        <dbReference type="RuleBase" id="RU910737"/>
    </source>
</evidence>
<evidence type="ECO:0000259" key="17">
    <source>
        <dbReference type="SMART" id="SM00485"/>
    </source>
</evidence>
<keyword evidence="5 15" id="KW-0479">Metal-binding</keyword>
<comment type="cofactor">
    <cofactor evidence="15">
        <name>Mg(2+)</name>
        <dbReference type="ChEBI" id="CHEBI:18420"/>
    </cofactor>
    <text evidence="15">Binds 2 magnesium ions per subunit. They probably participate in the reaction catalyzed by the enzyme. May bind an additional third magnesium ion after substrate binding.</text>
</comment>
<dbReference type="InterPro" id="IPR006084">
    <property type="entry name" value="XPG/Rad2"/>
</dbReference>
<dbReference type="FunFam" id="3.40.50.1010:FF:000002">
    <property type="entry name" value="Exonuclease 1, putative"/>
    <property type="match status" value="1"/>
</dbReference>
<keyword evidence="3" id="KW-0597">Phosphoprotein</keyword>
<dbReference type="AlphaFoldDB" id="A0DND3"/>
<dbReference type="SUPFAM" id="SSF88723">
    <property type="entry name" value="PIN domain-like"/>
    <property type="match status" value="1"/>
</dbReference>
<dbReference type="GeneID" id="5037738"/>
<dbReference type="KEGG" id="ptm:GSPATT00018745001"/>
<dbReference type="PROSITE" id="PS00842">
    <property type="entry name" value="XPG_2"/>
    <property type="match status" value="1"/>
</dbReference>
<keyword evidence="9 15" id="KW-0460">Magnesium</keyword>
<keyword evidence="12" id="KW-0496">Mitochondrion</keyword>
<dbReference type="PANTHER" id="PTHR11081:SF8">
    <property type="entry name" value="EXONUCLEASE 1"/>
    <property type="match status" value="1"/>
</dbReference>
<keyword evidence="14 15" id="KW-0539">Nucleus</keyword>
<dbReference type="InterPro" id="IPR029060">
    <property type="entry name" value="PIN-like_dom_sf"/>
</dbReference>
<dbReference type="GO" id="GO:0003677">
    <property type="term" value="F:DNA binding"/>
    <property type="evidence" value="ECO:0007669"/>
    <property type="project" value="UniProtKB-UniRule"/>
</dbReference>
<evidence type="ECO:0000259" key="16">
    <source>
        <dbReference type="SMART" id="SM00484"/>
    </source>
</evidence>
<dbReference type="Gene3D" id="3.40.50.1010">
    <property type="entry name" value="5'-nuclease"/>
    <property type="match status" value="1"/>
</dbReference>
<evidence type="ECO:0000256" key="2">
    <source>
        <dbReference type="ARBA" id="ARBA00010563"/>
    </source>
</evidence>
<dbReference type="Proteomes" id="UP000000600">
    <property type="component" value="Unassembled WGS sequence"/>
</dbReference>
<feature type="domain" description="XPG-I" evidence="16">
    <location>
        <begin position="146"/>
        <end position="216"/>
    </location>
</feature>
<evidence type="ECO:0000256" key="12">
    <source>
        <dbReference type="ARBA" id="ARBA00023128"/>
    </source>
</evidence>
<evidence type="ECO:0000256" key="10">
    <source>
        <dbReference type="ARBA" id="ARBA00022881"/>
    </source>
</evidence>
<evidence type="ECO:0000256" key="1">
    <source>
        <dbReference type="ARBA" id="ARBA00004123"/>
    </source>
</evidence>
<dbReference type="FunFam" id="1.10.150.20:FF:000011">
    <property type="entry name" value="exonuclease 1"/>
    <property type="match status" value="1"/>
</dbReference>
<gene>
    <name evidence="18" type="ORF">GSPATT00018745001</name>
</gene>
<evidence type="ECO:0000313" key="18">
    <source>
        <dbReference type="EMBL" id="CAK84550.1"/>
    </source>
</evidence>
<dbReference type="SMART" id="SM00485">
    <property type="entry name" value="XPGN"/>
    <property type="match status" value="1"/>
</dbReference>
<sequence>MGIDSLLKALKSVTKPKHISEYQNKKIAVDTYCWYFEHLQFRLHKGIFLCAQELSDGRETNEHINYCLKKVELLKKYNITVVMVFDGAKLPSKKTTEEEREKKRNDNLQKHLEFKQQGEKDKAYQKLVESIDVTPQMASKLLEALRIRNIECIVAPYEADAQLAYLSLTEYVDVIITEDSDLIAYGAKKVLYKLDKFGYGEEIDYNSISSCTEYNFQNWHHQKFLTFCILSGCDYLSSLSGIGIKRAYQIVATSQNYKQAIDNLQRKQKITVPFDYVEQFEKAYLTFLFQRVFCPVQRKMVSVNTFDTDLLYSQMKSLLEGNLDFLGNVYTDTLIQDIADGKICPQDLKPYSQSSKNLKYQNMENKYQNDNNELDIPTFGKDKNVQVFKFIKKSQSTKINPEENAERVEDQKIKPQSQVIHSKQTEINEKSQIEQQLYNYEQSNIFSSQQETLKQKSLFNTNILANEQKKKQSKIVIKHEQKRINEYFQSSFKPFKPPSSHIQKQYQISQVVNIVEEECQRFEQKVNSQVEEEFQQYSISEEFSDNLKRFYYTDFGLFLNSELQFKQIQL</sequence>
<comment type="similarity">
    <text evidence="2 15">Belongs to the XPG/RAD2 endonuclease family. EXO1 subfamily.</text>
</comment>
<dbReference type="CDD" id="cd09908">
    <property type="entry name" value="H3TH_EXO1"/>
    <property type="match status" value="1"/>
</dbReference>
<comment type="subcellular location">
    <subcellularLocation>
        <location evidence="1 15">Nucleus</location>
    </subcellularLocation>
</comment>
<dbReference type="PRINTS" id="PR00853">
    <property type="entry name" value="XPGRADSUPER"/>
</dbReference>
<dbReference type="Pfam" id="PF00867">
    <property type="entry name" value="XPG_I"/>
    <property type="match status" value="1"/>
</dbReference>
<dbReference type="GO" id="GO:0035312">
    <property type="term" value="F:5'-3' DNA exonuclease activity"/>
    <property type="evidence" value="ECO:0007669"/>
    <property type="project" value="UniProtKB-UniRule"/>
</dbReference>
<dbReference type="OrthoDB" id="26491at2759"/>
<dbReference type="PANTHER" id="PTHR11081">
    <property type="entry name" value="FLAP ENDONUCLEASE FAMILY MEMBER"/>
    <property type="match status" value="1"/>
</dbReference>
<accession>A0DND3</accession>
<evidence type="ECO:0000256" key="5">
    <source>
        <dbReference type="ARBA" id="ARBA00022723"/>
    </source>
</evidence>
<dbReference type="SMART" id="SM00279">
    <property type="entry name" value="HhH2"/>
    <property type="match status" value="1"/>
</dbReference>
<keyword evidence="13 15" id="KW-0234">DNA repair</keyword>
<proteinExistence type="inferred from homology"/>
<reference evidence="18 19" key="1">
    <citation type="journal article" date="2006" name="Nature">
        <title>Global trends of whole-genome duplications revealed by the ciliate Paramecium tetraurelia.</title>
        <authorList>
            <consortium name="Genoscope"/>
            <person name="Aury J.-M."/>
            <person name="Jaillon O."/>
            <person name="Duret L."/>
            <person name="Noel B."/>
            <person name="Jubin C."/>
            <person name="Porcel B.M."/>
            <person name="Segurens B."/>
            <person name="Daubin V."/>
            <person name="Anthouard V."/>
            <person name="Aiach N."/>
            <person name="Arnaiz O."/>
            <person name="Billaut A."/>
            <person name="Beisson J."/>
            <person name="Blanc I."/>
            <person name="Bouhouche K."/>
            <person name="Camara F."/>
            <person name="Duharcourt S."/>
            <person name="Guigo R."/>
            <person name="Gogendeau D."/>
            <person name="Katinka M."/>
            <person name="Keller A.-M."/>
            <person name="Kissmehl R."/>
            <person name="Klotz C."/>
            <person name="Koll F."/>
            <person name="Le Moue A."/>
            <person name="Lepere C."/>
            <person name="Malinsky S."/>
            <person name="Nowacki M."/>
            <person name="Nowak J.K."/>
            <person name="Plattner H."/>
            <person name="Poulain J."/>
            <person name="Ruiz F."/>
            <person name="Serrano V."/>
            <person name="Zagulski M."/>
            <person name="Dessen P."/>
            <person name="Betermier M."/>
            <person name="Weissenbach J."/>
            <person name="Scarpelli C."/>
            <person name="Schachter V."/>
            <person name="Sperling L."/>
            <person name="Meyer E."/>
            <person name="Cohen J."/>
            <person name="Wincker P."/>
        </authorList>
    </citation>
    <scope>NUCLEOTIDE SEQUENCE [LARGE SCALE GENOMIC DNA]</scope>
    <source>
        <strain evidence="18 19">Stock d4-2</strain>
    </source>
</reference>
<keyword evidence="11 15" id="KW-0238">DNA-binding</keyword>
<evidence type="ECO:0000256" key="14">
    <source>
        <dbReference type="ARBA" id="ARBA00023242"/>
    </source>
</evidence>
<evidence type="ECO:0000313" key="19">
    <source>
        <dbReference type="Proteomes" id="UP000000600"/>
    </source>
</evidence>
<dbReference type="InterPro" id="IPR036279">
    <property type="entry name" value="5-3_exonuclease_C_sf"/>
</dbReference>
<dbReference type="HOGENOM" id="CLU_008978_5_3_1"/>
<evidence type="ECO:0000256" key="4">
    <source>
        <dbReference type="ARBA" id="ARBA00022722"/>
    </source>
</evidence>
<protein>
    <recommendedName>
        <fullName evidence="15">Exonuclease 1</fullName>
        <ecNumber evidence="15">3.1.-.-</ecNumber>
    </recommendedName>
</protein>
<dbReference type="GO" id="GO:0005634">
    <property type="term" value="C:nucleus"/>
    <property type="evidence" value="ECO:0007669"/>
    <property type="project" value="UniProtKB-SubCell"/>
</dbReference>
<dbReference type="InterPro" id="IPR037315">
    <property type="entry name" value="EXO1_H3TH"/>
</dbReference>
<dbReference type="GO" id="GO:0017108">
    <property type="term" value="F:5'-flap endonuclease activity"/>
    <property type="evidence" value="ECO:0000318"/>
    <property type="project" value="GO_Central"/>
</dbReference>